<gene>
    <name evidence="3" type="ORF">G5B46_04465</name>
</gene>
<reference evidence="3" key="1">
    <citation type="submission" date="2020-02" db="EMBL/GenBank/DDBJ databases">
        <authorList>
            <person name="Gao J."/>
            <person name="Sun J."/>
        </authorList>
    </citation>
    <scope>NUCLEOTIDE SEQUENCE</scope>
    <source>
        <strain evidence="3">602-2</strain>
    </source>
</reference>
<protein>
    <submittedName>
        <fullName evidence="3">Tyrosyl-tRNA deacylase</fullName>
    </submittedName>
</protein>
<feature type="region of interest" description="Disordered" evidence="2">
    <location>
        <begin position="341"/>
        <end position="366"/>
    </location>
</feature>
<evidence type="ECO:0000256" key="2">
    <source>
        <dbReference type="SAM" id="MobiDB-lite"/>
    </source>
</evidence>
<accession>A0A6G4QTI5</accession>
<organism evidence="3">
    <name type="scientific">Caulobacter sp. 602-2</name>
    <dbReference type="NCBI Taxonomy" id="2710887"/>
    <lineage>
        <taxon>Bacteria</taxon>
        <taxon>Pseudomonadati</taxon>
        <taxon>Pseudomonadota</taxon>
        <taxon>Alphaproteobacteria</taxon>
        <taxon>Caulobacterales</taxon>
        <taxon>Caulobacteraceae</taxon>
        <taxon>Caulobacter</taxon>
    </lineage>
</organism>
<evidence type="ECO:0000313" key="3">
    <source>
        <dbReference type="EMBL" id="NGM48851.1"/>
    </source>
</evidence>
<name>A0A6G4QTI5_9CAUL</name>
<dbReference type="RefSeq" id="WP_165256422.1">
    <property type="nucleotide sequence ID" value="NZ_JAAKGT010000001.1"/>
</dbReference>
<dbReference type="EMBL" id="JAAKGT010000001">
    <property type="protein sequence ID" value="NGM48851.1"/>
    <property type="molecule type" value="Genomic_DNA"/>
</dbReference>
<proteinExistence type="predicted"/>
<feature type="coiled-coil region" evidence="1">
    <location>
        <begin position="195"/>
        <end position="243"/>
    </location>
</feature>
<dbReference type="AlphaFoldDB" id="A0A6G4QTI5"/>
<comment type="caution">
    <text evidence="3">The sequence shown here is derived from an EMBL/GenBank/DDBJ whole genome shotgun (WGS) entry which is preliminary data.</text>
</comment>
<sequence>MPDSIPFESRAEQISRAIDTEVKALRAKNPLELPERGAAIVKHYVNKIEGAYDVQRAKTDTDNAIDLLYIAYNTTPQEEGDIRVKIAKIMDRLLKAQRTSQLVMSDAMEAAEDVITFLDIGLPDWQDAKDDGDVEGVRAFLTTDLLKTATDIKAKATDIRGKLSTIAATYDEIIADTAAATQSSEKVLSSRLADQKALLEEINEAEADRDQIEALVKDLQDEVEKFESKARSYEQRATTAEERAFVMQIVKIGAQVVAAALPPIAMALGAGATGGASVIAASTLNSITGAGKGGDTPKPDSTTEVLKTKSEIATKKKDLVLAEQKVSDSKDKVAGLRKDLKTAQEAAGKPVEAGGAKETVEQPGDAEEVKGIKGRLKDAKQTLTDDESKVIALVGVLSGLQASLNALAQGLGELSQDQKDEAASLREIQMKMLDKAEAYERERREQAAKLVKINALLKGKLSRDETIKLAIKSLNLSISALKRTKEIIEEIACFFNSFAQFMGRVTEEARIEITVVEGLANRSIGKSRLEQLLRATDEFFIRQAGEWRAVGVVSDAFNRSFADGFSKLNGLQGSYITGDKLTAYLAEAAVLLTKISDERQAAASARLLDLGEYRKMLRDDAAGADPAAA</sequence>
<keyword evidence="1" id="KW-0175">Coiled coil</keyword>
<evidence type="ECO:0000256" key="1">
    <source>
        <dbReference type="SAM" id="Coils"/>
    </source>
</evidence>